<dbReference type="OrthoDB" id="10503396at2759"/>
<dbReference type="EMBL" id="KN823025">
    <property type="protein sequence ID" value="KIO26350.1"/>
    <property type="molecule type" value="Genomic_DNA"/>
</dbReference>
<dbReference type="HOGENOM" id="CLU_2147732_0_0_1"/>
<keyword evidence="3" id="KW-1185">Reference proteome</keyword>
<gene>
    <name evidence="2" type="ORF">M407DRAFT_24316</name>
</gene>
<reference evidence="3" key="2">
    <citation type="submission" date="2015-01" db="EMBL/GenBank/DDBJ databases">
        <title>Evolutionary Origins and Diversification of the Mycorrhizal Mutualists.</title>
        <authorList>
            <consortium name="DOE Joint Genome Institute"/>
            <consortium name="Mycorrhizal Genomics Consortium"/>
            <person name="Kohler A."/>
            <person name="Kuo A."/>
            <person name="Nagy L.G."/>
            <person name="Floudas D."/>
            <person name="Copeland A."/>
            <person name="Barry K.W."/>
            <person name="Cichocki N."/>
            <person name="Veneault-Fourrey C."/>
            <person name="LaButti K."/>
            <person name="Lindquist E.A."/>
            <person name="Lipzen A."/>
            <person name="Lundell T."/>
            <person name="Morin E."/>
            <person name="Murat C."/>
            <person name="Riley R."/>
            <person name="Ohm R."/>
            <person name="Sun H."/>
            <person name="Tunlid A."/>
            <person name="Henrissat B."/>
            <person name="Grigoriev I.V."/>
            <person name="Hibbett D.S."/>
            <person name="Martin F."/>
        </authorList>
    </citation>
    <scope>NUCLEOTIDE SEQUENCE [LARGE SCALE GENOMIC DNA]</scope>
    <source>
        <strain evidence="3">MUT 4182</strain>
    </source>
</reference>
<dbReference type="Proteomes" id="UP000054248">
    <property type="component" value="Unassembled WGS sequence"/>
</dbReference>
<accession>A0A0C3Q8X8</accession>
<evidence type="ECO:0000256" key="1">
    <source>
        <dbReference type="SAM" id="MobiDB-lite"/>
    </source>
</evidence>
<evidence type="ECO:0000313" key="3">
    <source>
        <dbReference type="Proteomes" id="UP000054248"/>
    </source>
</evidence>
<feature type="compositionally biased region" description="Low complexity" evidence="1">
    <location>
        <begin position="91"/>
        <end position="102"/>
    </location>
</feature>
<evidence type="ECO:0000313" key="2">
    <source>
        <dbReference type="EMBL" id="KIO26350.1"/>
    </source>
</evidence>
<sequence length="112" mass="12559">MLYNAVTLLPDVYDVVRSKEIRPKDKLEPYNVQNLEQGDLVALELNMKKVTNKAQIKQASFDLKAILLLRKGKAGDVEIAKRALEKDQTESFSSSFYSDLSSPIKGKGKEKA</sequence>
<name>A0A0C3Q8X8_9AGAM</name>
<protein>
    <submittedName>
        <fullName evidence="2">Uncharacterized protein</fullName>
    </submittedName>
</protein>
<proteinExistence type="predicted"/>
<feature type="region of interest" description="Disordered" evidence="1">
    <location>
        <begin position="86"/>
        <end position="112"/>
    </location>
</feature>
<organism evidence="2 3">
    <name type="scientific">Tulasnella calospora MUT 4182</name>
    <dbReference type="NCBI Taxonomy" id="1051891"/>
    <lineage>
        <taxon>Eukaryota</taxon>
        <taxon>Fungi</taxon>
        <taxon>Dikarya</taxon>
        <taxon>Basidiomycota</taxon>
        <taxon>Agaricomycotina</taxon>
        <taxon>Agaricomycetes</taxon>
        <taxon>Cantharellales</taxon>
        <taxon>Tulasnellaceae</taxon>
        <taxon>Tulasnella</taxon>
    </lineage>
</organism>
<reference evidence="2 3" key="1">
    <citation type="submission" date="2014-04" db="EMBL/GenBank/DDBJ databases">
        <authorList>
            <consortium name="DOE Joint Genome Institute"/>
            <person name="Kuo A."/>
            <person name="Girlanda M."/>
            <person name="Perotto S."/>
            <person name="Kohler A."/>
            <person name="Nagy L.G."/>
            <person name="Floudas D."/>
            <person name="Copeland A."/>
            <person name="Barry K.W."/>
            <person name="Cichocki N."/>
            <person name="Veneault-Fourrey C."/>
            <person name="LaButti K."/>
            <person name="Lindquist E.A."/>
            <person name="Lipzen A."/>
            <person name="Lundell T."/>
            <person name="Morin E."/>
            <person name="Murat C."/>
            <person name="Sun H."/>
            <person name="Tunlid A."/>
            <person name="Henrissat B."/>
            <person name="Grigoriev I.V."/>
            <person name="Hibbett D.S."/>
            <person name="Martin F."/>
            <person name="Nordberg H.P."/>
            <person name="Cantor M.N."/>
            <person name="Hua S.X."/>
        </authorList>
    </citation>
    <scope>NUCLEOTIDE SEQUENCE [LARGE SCALE GENOMIC DNA]</scope>
    <source>
        <strain evidence="2 3">MUT 4182</strain>
    </source>
</reference>
<dbReference type="AlphaFoldDB" id="A0A0C3Q8X8"/>